<dbReference type="Proteomes" id="UP000248790">
    <property type="component" value="Unassembled WGS sequence"/>
</dbReference>
<proteinExistence type="predicted"/>
<keyword evidence="2" id="KW-1185">Reference proteome</keyword>
<accession>A0A327XA56</accession>
<organism evidence="1 2">
    <name type="scientific">Larkinella arboricola</name>
    <dbReference type="NCBI Taxonomy" id="643671"/>
    <lineage>
        <taxon>Bacteria</taxon>
        <taxon>Pseudomonadati</taxon>
        <taxon>Bacteroidota</taxon>
        <taxon>Cytophagia</taxon>
        <taxon>Cytophagales</taxon>
        <taxon>Spirosomataceae</taxon>
        <taxon>Larkinella</taxon>
    </lineage>
</organism>
<name>A0A327XA56_LARAB</name>
<evidence type="ECO:0000313" key="1">
    <source>
        <dbReference type="EMBL" id="RAK02733.1"/>
    </source>
</evidence>
<sequence>MNTTNTLTWQAFKNSLDQHPDKHLQIEYAAGQFVDPSFHITEIKQAPIVSVDCGGKMNSWTEIIVQLWEPAVKEADRSMKVSKALSIINRVESVLPLNPLATVKLEYGNTQFDARQLYPSAFTADDDTFTVRLTPDVTQCKAEDRGESCGVAPVKTVENRPQVSACQPGTGCC</sequence>
<gene>
    <name evidence="1" type="ORF">LX87_00853</name>
</gene>
<dbReference type="Pfam" id="PF20001">
    <property type="entry name" value="DUF6428"/>
    <property type="match status" value="1"/>
</dbReference>
<dbReference type="RefSeq" id="WP_211325269.1">
    <property type="nucleotide sequence ID" value="NZ_QLMC01000001.1"/>
</dbReference>
<comment type="caution">
    <text evidence="1">The sequence shown here is derived from an EMBL/GenBank/DDBJ whole genome shotgun (WGS) entry which is preliminary data.</text>
</comment>
<dbReference type="AlphaFoldDB" id="A0A327XA56"/>
<dbReference type="InterPro" id="IPR045534">
    <property type="entry name" value="DUF6428"/>
</dbReference>
<evidence type="ECO:0000313" key="2">
    <source>
        <dbReference type="Proteomes" id="UP000248790"/>
    </source>
</evidence>
<dbReference type="EMBL" id="QLMC01000001">
    <property type="protein sequence ID" value="RAK02733.1"/>
    <property type="molecule type" value="Genomic_DNA"/>
</dbReference>
<protein>
    <submittedName>
        <fullName evidence="1">Uncharacterized protein</fullName>
    </submittedName>
</protein>
<reference evidence="1 2" key="1">
    <citation type="submission" date="2018-06" db="EMBL/GenBank/DDBJ databases">
        <title>Genomic Encyclopedia of Archaeal and Bacterial Type Strains, Phase II (KMG-II): from individual species to whole genera.</title>
        <authorList>
            <person name="Goeker M."/>
        </authorList>
    </citation>
    <scope>NUCLEOTIDE SEQUENCE [LARGE SCALE GENOMIC DNA]</scope>
    <source>
        <strain evidence="1 2">DSM 21851</strain>
    </source>
</reference>